<keyword evidence="4" id="KW-0732">Signal</keyword>
<proteinExistence type="predicted"/>
<comment type="subcellular location">
    <subcellularLocation>
        <location evidence="1">Cell outer membrane</location>
    </subcellularLocation>
</comment>
<dbReference type="SUPFAM" id="SSF56935">
    <property type="entry name" value="Porins"/>
    <property type="match status" value="1"/>
</dbReference>
<feature type="signal peptide" evidence="4">
    <location>
        <begin position="1"/>
        <end position="22"/>
    </location>
</feature>
<organism evidence="5">
    <name type="scientific">uncultured Dysgonomonas sp</name>
    <dbReference type="NCBI Taxonomy" id="206096"/>
    <lineage>
        <taxon>Bacteria</taxon>
        <taxon>Pseudomonadati</taxon>
        <taxon>Bacteroidota</taxon>
        <taxon>Bacteroidia</taxon>
        <taxon>Bacteroidales</taxon>
        <taxon>Dysgonomonadaceae</taxon>
        <taxon>Dysgonomonas</taxon>
        <taxon>environmental samples</taxon>
    </lineage>
</organism>
<dbReference type="InterPro" id="IPR036942">
    <property type="entry name" value="Beta-barrel_TonB_sf"/>
</dbReference>
<keyword evidence="3" id="KW-0998">Cell outer membrane</keyword>
<feature type="chain" id="PRO_5012442681" description="TonB-dependent receptor-like beta-barrel domain-containing protein" evidence="4">
    <location>
        <begin position="23"/>
        <end position="757"/>
    </location>
</feature>
<evidence type="ECO:0000313" key="5">
    <source>
        <dbReference type="EMBL" id="SBV91403.1"/>
    </source>
</evidence>
<reference evidence="5" key="1">
    <citation type="submission" date="2016-04" db="EMBL/GenBank/DDBJ databases">
        <authorList>
            <person name="Evans L.H."/>
            <person name="Alamgir A."/>
            <person name="Owens N."/>
            <person name="Weber N.D."/>
            <person name="Virtaneva K."/>
            <person name="Barbian K."/>
            <person name="Babar A."/>
            <person name="Rosenke K."/>
        </authorList>
    </citation>
    <scope>NUCLEOTIDE SEQUENCE</scope>
    <source>
        <strain evidence="5">86-2</strain>
    </source>
</reference>
<accession>A0A212IW12</accession>
<gene>
    <name evidence="5" type="ORF">KL86DYS2_10178</name>
</gene>
<dbReference type="RefSeq" id="WP_296946167.1">
    <property type="nucleotide sequence ID" value="NZ_LT599021.1"/>
</dbReference>
<dbReference type="AlphaFoldDB" id="A0A212IW12"/>
<evidence type="ECO:0000256" key="3">
    <source>
        <dbReference type="ARBA" id="ARBA00023237"/>
    </source>
</evidence>
<dbReference type="GO" id="GO:0009279">
    <property type="term" value="C:cell outer membrane"/>
    <property type="evidence" value="ECO:0007669"/>
    <property type="project" value="UniProtKB-SubCell"/>
</dbReference>
<keyword evidence="2" id="KW-0472">Membrane</keyword>
<evidence type="ECO:0000256" key="4">
    <source>
        <dbReference type="SAM" id="SignalP"/>
    </source>
</evidence>
<sequence length="757" mass="84796">MKTNKYLFLALFLAFTGVGMNAQEKNKSKKEAAGEVKEGDRNVMLNAANNTGPRDVNIGLPASTGGTTVLENGIPTVFFYWPELPPRAWRNDASIAKRKMLDLGQTAVRVGEVGVSLSTFNNLGTDKFQGKGSLNSNHFGLMRGDINLSGPINQKGLKFSVGAYGSFDPGTFKPKGITRYYNDKAQLYKAALTQEYKGENIKGSITAFYKYANIDNINNKYSPFRFDRNGKVSELDNFRLGRDSYIEQSGVLTLKDAYTGQAVKRDPVKDYGTASHTLDIIGKNTLSNGLNIDYILRYRYAKTGMYTAVMTGVENIANLSGKLNYVDDGSAYAGENVQSVMNLASRRTPMNTLMGTVEVGRKSGNHKWSVGIDQWYFETHNFLTESSQYYQEVAPNPRKLKLITNTNPNGDMRLNANYEYYDGSENKTALFFLDKWDVSNVVTLDFGARLQYFNLRGNYIKSGDRKDQNGNIRLIGDAPKSDIKHDWLTKAVMVNAVIKLTDKFGLLGEAVYNEDGAHLNKYSSGKDPQLEISKVPEAAIGVFYNHKFVSLVSKATYINRNNYRTTVNFSNPNNSSDVERAMTQYDVQTLGWTTDVLFTPAKNFNLHFLLTLQQPKYKNFNGDLKFSDGTVSSYDFGDKTVTGVPKVLIEIDPSYTWKDLRVWASARYFSKQYFNKPNTLYFDGRWETFAGVNYKISKNFDVSATFVNLLNQRGVSGSIPDADLIVTDADVKSKEGTVMSGTYIRPFTAEFGVKYKF</sequence>
<evidence type="ECO:0000256" key="2">
    <source>
        <dbReference type="ARBA" id="ARBA00023136"/>
    </source>
</evidence>
<evidence type="ECO:0000256" key="1">
    <source>
        <dbReference type="ARBA" id="ARBA00004442"/>
    </source>
</evidence>
<dbReference type="Gene3D" id="2.40.170.20">
    <property type="entry name" value="TonB-dependent receptor, beta-barrel domain"/>
    <property type="match status" value="1"/>
</dbReference>
<evidence type="ECO:0008006" key="6">
    <source>
        <dbReference type="Google" id="ProtNLM"/>
    </source>
</evidence>
<dbReference type="EMBL" id="FLUL01000001">
    <property type="protein sequence ID" value="SBV91403.1"/>
    <property type="molecule type" value="Genomic_DNA"/>
</dbReference>
<protein>
    <recommendedName>
        <fullName evidence="6">TonB-dependent receptor-like beta-barrel domain-containing protein</fullName>
    </recommendedName>
</protein>
<name>A0A212IW12_9BACT</name>